<keyword evidence="4" id="KW-1133">Transmembrane helix</keyword>
<evidence type="ECO:0000256" key="2">
    <source>
        <dbReference type="ARBA" id="ARBA00022729"/>
    </source>
</evidence>
<evidence type="ECO:0000313" key="6">
    <source>
        <dbReference type="EMBL" id="PAV61357.1"/>
    </source>
</evidence>
<reference evidence="6 7" key="1">
    <citation type="journal article" date="2017" name="Curr. Biol.">
        <title>Genome architecture and evolution of a unichromosomal asexual nematode.</title>
        <authorList>
            <person name="Fradin H."/>
            <person name="Zegar C."/>
            <person name="Gutwein M."/>
            <person name="Lucas J."/>
            <person name="Kovtun M."/>
            <person name="Corcoran D."/>
            <person name="Baugh L.R."/>
            <person name="Kiontke K."/>
            <person name="Gunsalus K."/>
            <person name="Fitch D.H."/>
            <person name="Piano F."/>
        </authorList>
    </citation>
    <scope>NUCLEOTIDE SEQUENCE [LARGE SCALE GENOMIC DNA]</scope>
    <source>
        <strain evidence="6">PF1309</strain>
    </source>
</reference>
<keyword evidence="3" id="KW-0677">Repeat</keyword>
<dbReference type="SMART" id="SM00365">
    <property type="entry name" value="LRR_SD22"/>
    <property type="match status" value="15"/>
</dbReference>
<dbReference type="Gene3D" id="3.80.10.10">
    <property type="entry name" value="Ribonuclease Inhibitor"/>
    <property type="match status" value="7"/>
</dbReference>
<dbReference type="PRINTS" id="PR00019">
    <property type="entry name" value="LEURICHRPT"/>
</dbReference>
<dbReference type="OrthoDB" id="10022853at2759"/>
<sequence>MPSIVNLVRLFFLLLYSTKECLAQFADENKMCRIPGSVGASWSQCLCIPVNGDSSLHILCSRLSSATIPLLPNEENSPRSSPPDIVAVSVTDSSLQFIQQDAFRHHNIQTLDFSKNHIQTVNVNAFRGLELSVISNLAFHRLRLIVLTLSNNRITEIEKMSLPRTLSFLDLRNNLLRQIPFLALKDVANLNSINLESNNISLLQSHPEVRFENEISLLLRNNKIKTLDGHSFRSFKRIKDLDISYNQIHLIEQDTFESISSLSSLDLSYNSIAYILHGTFKNFAKSLIRLNLEENVIHTLPDAFRDLRNLTYLNLNGNKLHNLDPEILQGFKKTLTELFIAYNHLKEIPYKAIGGMDNLLHLDLSKNRIQSLYNFSRGVFEGGYKSLMNLNLAGNQISSIDDSSVFEQMKNLVYLDLSYNNISHLEDRVFDKLMGLEKLFLQNNKLTKFPMAAASGLHKLRHLILDNNLIAQLPNYTLADLRYLEHLSLTGNQIKLITERMFDSSITRNLKTLNLANNKIVGISSKAFSDLNSLQQLILKNNQLKMIPADAFSNLINLHYLDLTGNQITAMLPLALNGLRSLDHLLLGSNRLESIDRDAIQGVSKLESLDISHNALHRFVCPYLGSIGSVVKLDVSHNEITQVDLSCLATSLEHLNLAHNDLQRTSRGMLQQVELLRWVSLRHNGILEIQKESFENCPALAYIDLSHNFIKRVWDGTFIAQKQISRLDLSHNMIELIDAKSFGENNVLELNLGKNGLTKVPIDSLKSIEASIAVLKLDKNKIRIVESSQLSGLHNLSSLILSHNEIDSIEDGAFEFLSSLKILDLSHNPVSSWSPTAFRDLSHSINTVNLADTGLFFVPRLSHRNILNLNVSWNKIYELTRRDMVPMTKLSSLDCSHNNMKTLDVEILEQLADLKHLNLSGNPLTHVNPDHLRALYQLESLWISNMPSLVRLPPASSFSQLTNLKEFRMYDLPIETEPFIFGDILRNLPPLRSLHIQVRDNVLKNQLHKGDMRLLRELHITGSNLSQLTSITPFRYTAPPIVNQHGTILQTIRLEGNPILCDCELKWVTPYITVSSKESNDFQRVFCDQFGLRSPSIFNFYTQQPILCDNDTVNSAIRLSLSFSFIIFILSILFVHGLHVQIAIIG</sequence>
<evidence type="ECO:0000256" key="1">
    <source>
        <dbReference type="ARBA" id="ARBA00022614"/>
    </source>
</evidence>
<dbReference type="InterPro" id="IPR003591">
    <property type="entry name" value="Leu-rich_rpt_typical-subtyp"/>
</dbReference>
<keyword evidence="4" id="KW-0472">Membrane</keyword>
<keyword evidence="2 5" id="KW-0732">Signal</keyword>
<protein>
    <recommendedName>
        <fullName evidence="8">LRRCT domain-containing protein</fullName>
    </recommendedName>
</protein>
<name>A0A2A2JI55_9BILA</name>
<dbReference type="Pfam" id="PF13306">
    <property type="entry name" value="LRR_5"/>
    <property type="match status" value="1"/>
</dbReference>
<dbReference type="Pfam" id="PF00560">
    <property type="entry name" value="LRR_1"/>
    <property type="match status" value="1"/>
</dbReference>
<evidence type="ECO:0000313" key="7">
    <source>
        <dbReference type="Proteomes" id="UP000218231"/>
    </source>
</evidence>
<dbReference type="PANTHER" id="PTHR24373">
    <property type="entry name" value="SLIT RELATED LEUCINE-RICH REPEAT NEURONAL PROTEIN"/>
    <property type="match status" value="1"/>
</dbReference>
<dbReference type="FunFam" id="3.80.10.10:FF:001164">
    <property type="entry name" value="GH01279p"/>
    <property type="match status" value="1"/>
</dbReference>
<dbReference type="STRING" id="2018661.A0A2A2JI55"/>
<gene>
    <name evidence="6" type="ORF">WR25_26366</name>
</gene>
<feature type="signal peptide" evidence="5">
    <location>
        <begin position="1"/>
        <end position="23"/>
    </location>
</feature>
<comment type="caution">
    <text evidence="6">The sequence shown here is derived from an EMBL/GenBank/DDBJ whole genome shotgun (WGS) entry which is preliminary data.</text>
</comment>
<evidence type="ECO:0000256" key="5">
    <source>
        <dbReference type="SAM" id="SignalP"/>
    </source>
</evidence>
<dbReference type="InterPro" id="IPR032675">
    <property type="entry name" value="LRR_dom_sf"/>
</dbReference>
<feature type="chain" id="PRO_5012855805" description="LRRCT domain-containing protein" evidence="5">
    <location>
        <begin position="24"/>
        <end position="1146"/>
    </location>
</feature>
<dbReference type="AlphaFoldDB" id="A0A2A2JI55"/>
<dbReference type="SUPFAM" id="SSF52058">
    <property type="entry name" value="L domain-like"/>
    <property type="match status" value="3"/>
</dbReference>
<dbReference type="GO" id="GO:0005615">
    <property type="term" value="C:extracellular space"/>
    <property type="evidence" value="ECO:0007669"/>
    <property type="project" value="TreeGrafter"/>
</dbReference>
<dbReference type="SMART" id="SM00369">
    <property type="entry name" value="LRR_TYP"/>
    <property type="match status" value="25"/>
</dbReference>
<feature type="transmembrane region" description="Helical" evidence="4">
    <location>
        <begin position="1121"/>
        <end position="1145"/>
    </location>
</feature>
<keyword evidence="1" id="KW-0433">Leucine-rich repeat</keyword>
<keyword evidence="4" id="KW-0812">Transmembrane</keyword>
<proteinExistence type="predicted"/>
<dbReference type="InterPro" id="IPR026906">
    <property type="entry name" value="LRR_5"/>
</dbReference>
<dbReference type="PROSITE" id="PS51450">
    <property type="entry name" value="LRR"/>
    <property type="match status" value="9"/>
</dbReference>
<dbReference type="PANTHER" id="PTHR24373:SF370">
    <property type="entry name" value="FISH-LIPS, ISOFORM E"/>
    <property type="match status" value="1"/>
</dbReference>
<dbReference type="EMBL" id="LIAE01010416">
    <property type="protein sequence ID" value="PAV61357.1"/>
    <property type="molecule type" value="Genomic_DNA"/>
</dbReference>
<evidence type="ECO:0000256" key="4">
    <source>
        <dbReference type="SAM" id="Phobius"/>
    </source>
</evidence>
<dbReference type="Pfam" id="PF13855">
    <property type="entry name" value="LRR_8"/>
    <property type="match status" value="7"/>
</dbReference>
<dbReference type="Proteomes" id="UP000218231">
    <property type="component" value="Unassembled WGS sequence"/>
</dbReference>
<organism evidence="6 7">
    <name type="scientific">Diploscapter pachys</name>
    <dbReference type="NCBI Taxonomy" id="2018661"/>
    <lineage>
        <taxon>Eukaryota</taxon>
        <taxon>Metazoa</taxon>
        <taxon>Ecdysozoa</taxon>
        <taxon>Nematoda</taxon>
        <taxon>Chromadorea</taxon>
        <taxon>Rhabditida</taxon>
        <taxon>Rhabditina</taxon>
        <taxon>Rhabditomorpha</taxon>
        <taxon>Rhabditoidea</taxon>
        <taxon>Rhabditidae</taxon>
        <taxon>Diploscapter</taxon>
    </lineage>
</organism>
<accession>A0A2A2JI55</accession>
<dbReference type="SMART" id="SM00364">
    <property type="entry name" value="LRR_BAC"/>
    <property type="match status" value="6"/>
</dbReference>
<evidence type="ECO:0000256" key="3">
    <source>
        <dbReference type="ARBA" id="ARBA00022737"/>
    </source>
</evidence>
<keyword evidence="7" id="KW-1185">Reference proteome</keyword>
<evidence type="ECO:0008006" key="8">
    <source>
        <dbReference type="Google" id="ProtNLM"/>
    </source>
</evidence>
<dbReference type="InterPro" id="IPR050328">
    <property type="entry name" value="Dev_Immune_Receptor"/>
</dbReference>
<dbReference type="InterPro" id="IPR001611">
    <property type="entry name" value="Leu-rich_rpt"/>
</dbReference>
<dbReference type="GO" id="GO:0031012">
    <property type="term" value="C:extracellular matrix"/>
    <property type="evidence" value="ECO:0007669"/>
    <property type="project" value="TreeGrafter"/>
</dbReference>